<evidence type="ECO:0000256" key="1">
    <source>
        <dbReference type="SAM" id="MobiDB-lite"/>
    </source>
</evidence>
<dbReference type="PANTHER" id="PTHR12419:SF11">
    <property type="entry name" value="OTU DOMAIN-CONTAINING PROTEIN DDB_G0284757"/>
    <property type="match status" value="1"/>
</dbReference>
<gene>
    <name evidence="3" type="ORF">FSP39_023047</name>
</gene>
<feature type="region of interest" description="Disordered" evidence="1">
    <location>
        <begin position="314"/>
        <end position="343"/>
    </location>
</feature>
<dbReference type="Gene3D" id="3.90.70.80">
    <property type="match status" value="1"/>
</dbReference>
<proteinExistence type="predicted"/>
<dbReference type="SUPFAM" id="SSF54001">
    <property type="entry name" value="Cysteine proteinases"/>
    <property type="match status" value="1"/>
</dbReference>
<dbReference type="EMBL" id="VSWD01000005">
    <property type="protein sequence ID" value="KAK3103939.1"/>
    <property type="molecule type" value="Genomic_DNA"/>
</dbReference>
<dbReference type="GO" id="GO:0016579">
    <property type="term" value="P:protein deubiquitination"/>
    <property type="evidence" value="ECO:0007669"/>
    <property type="project" value="TreeGrafter"/>
</dbReference>
<keyword evidence="4" id="KW-1185">Reference proteome</keyword>
<feature type="domain" description="OTU" evidence="2">
    <location>
        <begin position="399"/>
        <end position="537"/>
    </location>
</feature>
<dbReference type="Pfam" id="PF20266">
    <property type="entry name" value="Mab-21_C"/>
    <property type="match status" value="1"/>
</dbReference>
<protein>
    <recommendedName>
        <fullName evidence="2">OTU domain-containing protein</fullName>
    </recommendedName>
</protein>
<feature type="compositionally biased region" description="Basic and acidic residues" evidence="1">
    <location>
        <begin position="314"/>
        <end position="324"/>
    </location>
</feature>
<organism evidence="3 4">
    <name type="scientific">Pinctada imbricata</name>
    <name type="common">Atlantic pearl-oyster</name>
    <name type="synonym">Pinctada martensii</name>
    <dbReference type="NCBI Taxonomy" id="66713"/>
    <lineage>
        <taxon>Eukaryota</taxon>
        <taxon>Metazoa</taxon>
        <taxon>Spiralia</taxon>
        <taxon>Lophotrochozoa</taxon>
        <taxon>Mollusca</taxon>
        <taxon>Bivalvia</taxon>
        <taxon>Autobranchia</taxon>
        <taxon>Pteriomorphia</taxon>
        <taxon>Pterioida</taxon>
        <taxon>Pterioidea</taxon>
        <taxon>Pteriidae</taxon>
        <taxon>Pinctada</taxon>
    </lineage>
</organism>
<dbReference type="Gene3D" id="1.10.1410.40">
    <property type="match status" value="1"/>
</dbReference>
<dbReference type="Pfam" id="PF02338">
    <property type="entry name" value="OTU"/>
    <property type="match status" value="1"/>
</dbReference>
<dbReference type="InterPro" id="IPR024810">
    <property type="entry name" value="MAB21L/cGLR"/>
</dbReference>
<dbReference type="Proteomes" id="UP001186944">
    <property type="component" value="Unassembled WGS sequence"/>
</dbReference>
<accession>A0AA88YEW5</accession>
<dbReference type="InterPro" id="IPR003323">
    <property type="entry name" value="OTU_dom"/>
</dbReference>
<dbReference type="CDD" id="cd22758">
    <property type="entry name" value="OTU_232R-like"/>
    <property type="match status" value="1"/>
</dbReference>
<dbReference type="InterPro" id="IPR038765">
    <property type="entry name" value="Papain-like_cys_pep_sf"/>
</dbReference>
<dbReference type="AlphaFoldDB" id="A0AA88YEW5"/>
<evidence type="ECO:0000259" key="2">
    <source>
        <dbReference type="PROSITE" id="PS50802"/>
    </source>
</evidence>
<evidence type="ECO:0000313" key="3">
    <source>
        <dbReference type="EMBL" id="KAK3103939.1"/>
    </source>
</evidence>
<dbReference type="PROSITE" id="PS50802">
    <property type="entry name" value="OTU"/>
    <property type="match status" value="1"/>
</dbReference>
<comment type="caution">
    <text evidence="3">The sequence shown here is derived from an EMBL/GenBank/DDBJ whole genome shotgun (WGS) entry which is preliminary data.</text>
</comment>
<sequence length="1089" mass="127280">MIVDILVCNGMAVIITNQEIFTWYVHQYVDRDKITEFEKFSWSLSDGCCVRCGQPTRDTNSSRAPGPTSSLLGVRRCSIWCSILGVVGDPLLSYKDTDSGMEKDPIKTSGLPYFDIASTEKKWCQSKDDRSFFAGIWKRKDSNKGKFTNTDEVVKNDIFKDDIEDFDPVEDEVIENDIFKGETDYPDDSELIKNFIKKLEIKKNKPENYEREVVTSQKGVLPSGRHEKEIDSAISKFEDEQFERDAYNRRNPVRQNVKEDMYNNHGQEDTYYTNNFPSVLHKEESYSECLDETLYTDGEEVGCLDKGYLEEKPSELECNHDEPKQAASDSSITRESSNDEEPLAEEELKFREMMATFDKFYPDDNDSMTLYELVIKQGFKTRTRELFDAMQEFASSNGFKIKDGAPNGNCMFHAVNDQLIINGDFRFNEMSLRRKAVAYLKHHPKNKDEIPLECFLINEETWDAYLKRMSKSKEWGDHLIIKALCEVLHRKIVVHTVQSAERLNHYEFMPEDSDTSCKEDLHLGHLGELHYLSLRPSNWKQSWLSKKEDPNEMALECYGFDKISKLFMPMFSILQMDLVLLSEVTLLQVPSRITSRNDGHRVETAGGRSDGTEIFYRQKDPSLDRAECYRRTESECPHMIMVCDHRQVIFDTKLPDQENFAYVETTNCHPGYCRLLYQYKGQRLFLHGWNVVPQLDPNSTVAKRSASGYRCQKWPPTAKEWLTRKTITNWPKMSLKNAISEAGCLVIQRSHPASPVPEIEWLFLFNNAEKKLMANLQWHKRSYYTFKIAVDFFTKNLKVRLHTVHLKSIFFFACEEIQERDFREFPGYCFLFMIQRLLNHLNNGYLPNYFIKENNMIDHFADQEICRIKEMVELIRVFPLQCLSFLLEEHGHFRSWIIDLLNCKSEEKIDLDEYTRCRIVQIAERETGANSLFSQLPTKKVKDFMLGEDIAGFGEEPIPDEYAGDDYYEAWYLNSLGVSLHNTDRNYEDASKYYFSAIDHLEKSSEKLSNEINLGGADNNQAKLYQRILEYDELTFTCFQNLSRCILNEEMKEFLKVRMAHLEKICARSLGEENIDFVKRLWDRLKYQE</sequence>
<name>A0AA88YEW5_PINIB</name>
<reference evidence="3" key="1">
    <citation type="submission" date="2019-08" db="EMBL/GenBank/DDBJ databases">
        <title>The improved chromosome-level genome for the pearl oyster Pinctada fucata martensii using PacBio sequencing and Hi-C.</title>
        <authorList>
            <person name="Zheng Z."/>
        </authorList>
    </citation>
    <scope>NUCLEOTIDE SEQUENCE</scope>
    <source>
        <strain evidence="3">ZZ-2019</strain>
        <tissue evidence="3">Adductor muscle</tissue>
    </source>
</reference>
<dbReference type="InterPro" id="IPR050704">
    <property type="entry name" value="Peptidase_C85-like"/>
</dbReference>
<dbReference type="GO" id="GO:0004843">
    <property type="term" value="F:cysteine-type deubiquitinase activity"/>
    <property type="evidence" value="ECO:0007669"/>
    <property type="project" value="TreeGrafter"/>
</dbReference>
<dbReference type="SMART" id="SM01265">
    <property type="entry name" value="Mab-21"/>
    <property type="match status" value="1"/>
</dbReference>
<dbReference type="InterPro" id="IPR046906">
    <property type="entry name" value="Mab-21_HhH/H2TH-like"/>
</dbReference>
<evidence type="ECO:0000313" key="4">
    <source>
        <dbReference type="Proteomes" id="UP001186944"/>
    </source>
</evidence>
<dbReference type="PANTHER" id="PTHR12419">
    <property type="entry name" value="OTU DOMAIN CONTAINING PROTEIN"/>
    <property type="match status" value="1"/>
</dbReference>